<evidence type="ECO:0000256" key="2">
    <source>
        <dbReference type="SAM" id="SignalP"/>
    </source>
</evidence>
<proteinExistence type="predicted"/>
<keyword evidence="1" id="KW-1133">Transmembrane helix</keyword>
<dbReference type="Proteomes" id="UP000822688">
    <property type="component" value="Chromosome 11"/>
</dbReference>
<dbReference type="EMBL" id="CM026432">
    <property type="protein sequence ID" value="KAG0557468.1"/>
    <property type="molecule type" value="Genomic_DNA"/>
</dbReference>
<keyword evidence="1" id="KW-0812">Transmembrane</keyword>
<gene>
    <name evidence="3" type="ORF">KC19_11G133000</name>
</gene>
<keyword evidence="4" id="KW-1185">Reference proteome</keyword>
<feature type="chain" id="PRO_5035800294" description="Secreted protein" evidence="2">
    <location>
        <begin position="18"/>
        <end position="70"/>
    </location>
</feature>
<comment type="caution">
    <text evidence="3">The sequence shown here is derived from an EMBL/GenBank/DDBJ whole genome shotgun (WGS) entry which is preliminary data.</text>
</comment>
<evidence type="ECO:0000256" key="1">
    <source>
        <dbReference type="SAM" id="Phobius"/>
    </source>
</evidence>
<organism evidence="3 4">
    <name type="scientific">Ceratodon purpureus</name>
    <name type="common">Fire moss</name>
    <name type="synonym">Dicranum purpureum</name>
    <dbReference type="NCBI Taxonomy" id="3225"/>
    <lineage>
        <taxon>Eukaryota</taxon>
        <taxon>Viridiplantae</taxon>
        <taxon>Streptophyta</taxon>
        <taxon>Embryophyta</taxon>
        <taxon>Bryophyta</taxon>
        <taxon>Bryophytina</taxon>
        <taxon>Bryopsida</taxon>
        <taxon>Dicranidae</taxon>
        <taxon>Pseudoditrichales</taxon>
        <taxon>Ditrichaceae</taxon>
        <taxon>Ceratodon</taxon>
    </lineage>
</organism>
<evidence type="ECO:0000313" key="4">
    <source>
        <dbReference type="Proteomes" id="UP000822688"/>
    </source>
</evidence>
<reference evidence="3 4" key="1">
    <citation type="submission" date="2020-06" db="EMBL/GenBank/DDBJ databases">
        <title>WGS assembly of Ceratodon purpureus strain R40.</title>
        <authorList>
            <person name="Carey S.B."/>
            <person name="Jenkins J."/>
            <person name="Shu S."/>
            <person name="Lovell J.T."/>
            <person name="Sreedasyam A."/>
            <person name="Maumus F."/>
            <person name="Tiley G.P."/>
            <person name="Fernandez-Pozo N."/>
            <person name="Barry K."/>
            <person name="Chen C."/>
            <person name="Wang M."/>
            <person name="Lipzen A."/>
            <person name="Daum C."/>
            <person name="Saski C.A."/>
            <person name="Payton A.C."/>
            <person name="Mcbreen J.C."/>
            <person name="Conrad R.E."/>
            <person name="Kollar L.M."/>
            <person name="Olsson S."/>
            <person name="Huttunen S."/>
            <person name="Landis J.B."/>
            <person name="Wickett N.J."/>
            <person name="Johnson M.G."/>
            <person name="Rensing S.A."/>
            <person name="Grimwood J."/>
            <person name="Schmutz J."/>
            <person name="Mcdaniel S.F."/>
        </authorList>
    </citation>
    <scope>NUCLEOTIDE SEQUENCE [LARGE SCALE GENOMIC DNA]</scope>
    <source>
        <strain evidence="3 4">R40</strain>
    </source>
</reference>
<feature type="signal peptide" evidence="2">
    <location>
        <begin position="1"/>
        <end position="17"/>
    </location>
</feature>
<evidence type="ECO:0008006" key="5">
    <source>
        <dbReference type="Google" id="ProtNLM"/>
    </source>
</evidence>
<sequence>MKVSLCLLFCVFKRVCGRSEDLYSFCHLFITSVYGGLQPKCMVLSAACIKTLIGGSLLCHFNYVYYRSIK</sequence>
<feature type="transmembrane region" description="Helical" evidence="1">
    <location>
        <begin position="41"/>
        <end position="65"/>
    </location>
</feature>
<evidence type="ECO:0000313" key="3">
    <source>
        <dbReference type="EMBL" id="KAG0557468.1"/>
    </source>
</evidence>
<name>A0A8T0GI80_CERPU</name>
<keyword evidence="1" id="KW-0472">Membrane</keyword>
<accession>A0A8T0GI80</accession>
<keyword evidence="2" id="KW-0732">Signal</keyword>
<dbReference type="AlphaFoldDB" id="A0A8T0GI80"/>
<protein>
    <recommendedName>
        <fullName evidence="5">Secreted protein</fullName>
    </recommendedName>
</protein>